<comment type="caution">
    <text evidence="3">The sequence shown here is derived from an EMBL/GenBank/DDBJ whole genome shotgun (WGS) entry which is preliminary data.</text>
</comment>
<dbReference type="EMBL" id="BJMM01000005">
    <property type="protein sequence ID" value="GEB48974.1"/>
    <property type="molecule type" value="Genomic_DNA"/>
</dbReference>
<organism evidence="3 4">
    <name type="scientific">Streptomyces cacaoi</name>
    <dbReference type="NCBI Taxonomy" id="1898"/>
    <lineage>
        <taxon>Bacteria</taxon>
        <taxon>Bacillati</taxon>
        <taxon>Actinomycetota</taxon>
        <taxon>Actinomycetes</taxon>
        <taxon>Kitasatosporales</taxon>
        <taxon>Streptomycetaceae</taxon>
        <taxon>Streptomyces</taxon>
    </lineage>
</organism>
<evidence type="ECO:0000256" key="1">
    <source>
        <dbReference type="SAM" id="MobiDB-lite"/>
    </source>
</evidence>
<feature type="region of interest" description="Disordered" evidence="1">
    <location>
        <begin position="1"/>
        <end position="22"/>
    </location>
</feature>
<evidence type="ECO:0000313" key="3">
    <source>
        <dbReference type="EMBL" id="GEB48974.1"/>
    </source>
</evidence>
<evidence type="ECO:0000313" key="4">
    <source>
        <dbReference type="Proteomes" id="UP000319210"/>
    </source>
</evidence>
<evidence type="ECO:0000256" key="2">
    <source>
        <dbReference type="SAM" id="Phobius"/>
    </source>
</evidence>
<reference evidence="3 4" key="1">
    <citation type="submission" date="2019-06" db="EMBL/GenBank/DDBJ databases">
        <title>Whole genome shotgun sequence of Streptomyces cacaoi subsp. cacaoi NBRC 12748.</title>
        <authorList>
            <person name="Hosoyama A."/>
            <person name="Uohara A."/>
            <person name="Ohji S."/>
            <person name="Ichikawa N."/>
        </authorList>
    </citation>
    <scope>NUCLEOTIDE SEQUENCE [LARGE SCALE GENOMIC DNA]</scope>
    <source>
        <strain evidence="3 4">NBRC 12748</strain>
    </source>
</reference>
<feature type="transmembrane region" description="Helical" evidence="2">
    <location>
        <begin position="113"/>
        <end position="131"/>
    </location>
</feature>
<name>A0A4Y3QU95_STRCI</name>
<dbReference type="AlphaFoldDB" id="A0A4Y3QU95"/>
<keyword evidence="2" id="KW-1133">Transmembrane helix</keyword>
<keyword evidence="2" id="KW-0812">Transmembrane</keyword>
<keyword evidence="2" id="KW-0472">Membrane</keyword>
<dbReference type="Proteomes" id="UP000319210">
    <property type="component" value="Unassembled WGS sequence"/>
</dbReference>
<proteinExistence type="predicted"/>
<feature type="transmembrane region" description="Helical" evidence="2">
    <location>
        <begin position="90"/>
        <end position="107"/>
    </location>
</feature>
<protein>
    <submittedName>
        <fullName evidence="3">Uncharacterized protein</fullName>
    </submittedName>
</protein>
<accession>A0A4Y3QU95</accession>
<gene>
    <name evidence="3" type="ORF">SCA03_15250</name>
</gene>
<keyword evidence="4" id="KW-1185">Reference proteome</keyword>
<sequence length="141" mass="15052">MPDMDAAHASSNLSREGRADGASVPPRLPVWVPPVCALMLGAGMALQTPHDGNPRLEFSLALAGLALGVAAYALLACVRARRGIRRRRPSAALLAVYVVCAANFPGSRISHLPWFYIACGTVTTAVVWYRLQTMPVLNAKD</sequence>
<feature type="transmembrane region" description="Helical" evidence="2">
    <location>
        <begin position="58"/>
        <end position="78"/>
    </location>
</feature>